<dbReference type="OrthoDB" id="9800445at2"/>
<dbReference type="Pfam" id="PF02754">
    <property type="entry name" value="CCG"/>
    <property type="match status" value="1"/>
</dbReference>
<dbReference type="GO" id="GO:0016491">
    <property type="term" value="F:oxidoreductase activity"/>
    <property type="evidence" value="ECO:0007669"/>
    <property type="project" value="UniProtKB-ARBA"/>
</dbReference>
<evidence type="ECO:0000313" key="2">
    <source>
        <dbReference type="EMBL" id="RVT96805.1"/>
    </source>
</evidence>
<keyword evidence="3" id="KW-1185">Reference proteome</keyword>
<comment type="caution">
    <text evidence="2">The sequence shown here is derived from an EMBL/GenBank/DDBJ whole genome shotgun (WGS) entry which is preliminary data.</text>
</comment>
<protein>
    <recommendedName>
        <fullName evidence="1">Cysteine-rich domain-containing protein</fullName>
    </recommendedName>
</protein>
<sequence length="274" mass="29592">MAVTDALFWYGCNMTRHAEIIRISAHLLECAGVPAAPVGGPGACCGSPKESQPRVAEGMARRTMSSFNDSGAKQVITWCPTCHMNLDDFMGATQEPRFGHAHVTEALWDRRAALAPVLTRPVTGRVLVDTHVGFNDRAPVNEAVHGLLRLVPGLEVLEHPYRGASYMCFGLAGVPGALPAHLERLVAAAREVEADTIVSIFHSCHRELVALEKTHGFKVRNWAHILGESAGLPHGDEYKDWRNAADPAALIGAERIEAAGADAVAKYVLPELNR</sequence>
<dbReference type="AlphaFoldDB" id="A0A437MGT2"/>
<reference evidence="2 3" key="1">
    <citation type="submission" date="2019-01" db="EMBL/GenBank/DDBJ databases">
        <authorList>
            <person name="Chen W.-M."/>
        </authorList>
    </citation>
    <scope>NUCLEOTIDE SEQUENCE [LARGE SCALE GENOMIC DNA]</scope>
    <source>
        <strain evidence="2 3">CCP-6</strain>
    </source>
</reference>
<evidence type="ECO:0000313" key="3">
    <source>
        <dbReference type="Proteomes" id="UP000282957"/>
    </source>
</evidence>
<dbReference type="EMBL" id="SACL01000003">
    <property type="protein sequence ID" value="RVT96805.1"/>
    <property type="molecule type" value="Genomic_DNA"/>
</dbReference>
<dbReference type="InterPro" id="IPR004017">
    <property type="entry name" value="Cys_rich_dom"/>
</dbReference>
<organism evidence="2 3">
    <name type="scientific">Rhodovarius crocodyli</name>
    <dbReference type="NCBI Taxonomy" id="1979269"/>
    <lineage>
        <taxon>Bacteria</taxon>
        <taxon>Pseudomonadati</taxon>
        <taxon>Pseudomonadota</taxon>
        <taxon>Alphaproteobacteria</taxon>
        <taxon>Acetobacterales</taxon>
        <taxon>Roseomonadaceae</taxon>
        <taxon>Rhodovarius</taxon>
    </lineage>
</organism>
<feature type="domain" description="Cysteine-rich" evidence="1">
    <location>
        <begin position="7"/>
        <end position="87"/>
    </location>
</feature>
<evidence type="ECO:0000259" key="1">
    <source>
        <dbReference type="Pfam" id="PF02754"/>
    </source>
</evidence>
<gene>
    <name evidence="2" type="ORF">EOD42_10385</name>
</gene>
<accession>A0A437MGT2</accession>
<name>A0A437MGT2_9PROT</name>
<dbReference type="Proteomes" id="UP000282957">
    <property type="component" value="Unassembled WGS sequence"/>
</dbReference>
<proteinExistence type="predicted"/>